<dbReference type="Pfam" id="PF10137">
    <property type="entry name" value="CAP12-PCTIR_TIR"/>
    <property type="match status" value="1"/>
</dbReference>
<proteinExistence type="predicted"/>
<name>A0ABS9JYK4_9RHOO</name>
<protein>
    <submittedName>
        <fullName evidence="2">Nucleotide-binding protein</fullName>
    </submittedName>
</protein>
<dbReference type="Proteomes" id="UP001165384">
    <property type="component" value="Unassembled WGS sequence"/>
</dbReference>
<evidence type="ECO:0000313" key="2">
    <source>
        <dbReference type="EMBL" id="MCG2575973.1"/>
    </source>
</evidence>
<comment type="caution">
    <text evidence="2">The sequence shown here is derived from an EMBL/GenBank/DDBJ whole genome shotgun (WGS) entry which is preliminary data.</text>
</comment>
<accession>A0ABS9JYK4</accession>
<evidence type="ECO:0000313" key="3">
    <source>
        <dbReference type="Proteomes" id="UP001165384"/>
    </source>
</evidence>
<dbReference type="InterPro" id="IPR019302">
    <property type="entry name" value="CAP12/PCTIR_TIR_dom"/>
</dbReference>
<reference evidence="2" key="1">
    <citation type="submission" date="2022-01" db="EMBL/GenBank/DDBJ databases">
        <authorList>
            <person name="Jo J.-H."/>
            <person name="Im W.-T."/>
        </authorList>
    </citation>
    <scope>NUCLEOTIDE SEQUENCE</scope>
    <source>
        <strain evidence="2">XY25</strain>
    </source>
</reference>
<dbReference type="EMBL" id="JAKLTN010000001">
    <property type="protein sequence ID" value="MCG2575973.1"/>
    <property type="molecule type" value="Genomic_DNA"/>
</dbReference>
<feature type="domain" description="CD-NTase-associated protein 12/Pycsar effector protein TIR" evidence="1">
    <location>
        <begin position="128"/>
        <end position="244"/>
    </location>
</feature>
<evidence type="ECO:0000259" key="1">
    <source>
        <dbReference type="Pfam" id="PF10137"/>
    </source>
</evidence>
<dbReference type="RefSeq" id="WP_275707432.1">
    <property type="nucleotide sequence ID" value="NZ_JAKLTN010000001.1"/>
</dbReference>
<organism evidence="2 3">
    <name type="scientific">Dechloromonas hankyongensis</name>
    <dbReference type="NCBI Taxonomy" id="2908002"/>
    <lineage>
        <taxon>Bacteria</taxon>
        <taxon>Pseudomonadati</taxon>
        <taxon>Pseudomonadota</taxon>
        <taxon>Betaproteobacteria</taxon>
        <taxon>Rhodocyclales</taxon>
        <taxon>Azonexaceae</taxon>
        <taxon>Dechloromonas</taxon>
    </lineage>
</organism>
<keyword evidence="3" id="KW-1185">Reference proteome</keyword>
<sequence length="266" mass="30087">MIKQDEAIALVTDLSQQLIKIANETRNTGDYQSGFERIRRWKERASNKISLQVNQLEGEKLKNKRKGSFRMGDPVGNAVDEAKMYLGFLDALLDELKNHPDEVLERPMPVKGLAAIEEPQQQRSSNAVFIVHGHDELNLLRTKELLRDRWGLEPIVLSGQPGKGRTIIEKFEGEAQRASFAFVLITPDDQIQKDESGYSQARPNVIFELGWFYGRLGRERVCILFKEGTKIHSDLDGVSRIQFKDSIAESIVEIEAELVEAGLLAI</sequence>
<gene>
    <name evidence="2" type="ORF">LZ012_03065</name>
</gene>